<comment type="caution">
    <text evidence="1">The sequence shown here is derived from an EMBL/GenBank/DDBJ whole genome shotgun (WGS) entry which is preliminary data.</text>
</comment>
<dbReference type="AlphaFoldDB" id="A0A2M6KAC4"/>
<evidence type="ECO:0000313" key="2">
    <source>
        <dbReference type="Proteomes" id="UP000230869"/>
    </source>
</evidence>
<gene>
    <name evidence="1" type="ORF">COV49_00255</name>
</gene>
<proteinExistence type="predicted"/>
<name>A0A2M6KAC4_9BACT</name>
<sequence length="258" mass="29457">HQSVWGLIKATPIKIKFLKKKFKVGGYGFGSIAGGVDKPNDYTYKDKRLGAGLAAKYQGRGKTYDLSIGLFKIWSEGNGRGGYSNKQTDFGWSLDGTYNNYSRRAKKKKWFPETEVRLYGDFPLTTKQEHSVNGVPLASQPWDKQSAGLVANFFVRDTHLTKKFFISSGLTVGTGYEWGPEEQWGKIGPIFKARWFGQEIFQFEPLTYQAQLTDWVEKLNQGPYRLLITEGWVKVDSLYRAYKAYRIREASTAERALR</sequence>
<protein>
    <recommendedName>
        <fullName evidence="3">Bacterial surface antigen (D15) domain-containing protein</fullName>
    </recommendedName>
</protein>
<feature type="non-terminal residue" evidence="1">
    <location>
        <position position="1"/>
    </location>
</feature>
<organism evidence="1 2">
    <name type="scientific">Candidatus Falkowbacteria bacterium CG11_big_fil_rev_8_21_14_0_20_39_10</name>
    <dbReference type="NCBI Taxonomy" id="1974570"/>
    <lineage>
        <taxon>Bacteria</taxon>
        <taxon>Candidatus Falkowiibacteriota</taxon>
    </lineage>
</organism>
<evidence type="ECO:0000313" key="1">
    <source>
        <dbReference type="EMBL" id="PIR14008.1"/>
    </source>
</evidence>
<accession>A0A2M6KAC4</accession>
<dbReference type="EMBL" id="PCWW01000007">
    <property type="protein sequence ID" value="PIR14008.1"/>
    <property type="molecule type" value="Genomic_DNA"/>
</dbReference>
<reference evidence="1 2" key="1">
    <citation type="submission" date="2017-09" db="EMBL/GenBank/DDBJ databases">
        <title>Depth-based differentiation of microbial function through sediment-hosted aquifers and enrichment of novel symbionts in the deep terrestrial subsurface.</title>
        <authorList>
            <person name="Probst A.J."/>
            <person name="Ladd B."/>
            <person name="Jarett J.K."/>
            <person name="Geller-Mcgrath D.E."/>
            <person name="Sieber C.M."/>
            <person name="Emerson J.B."/>
            <person name="Anantharaman K."/>
            <person name="Thomas B.C."/>
            <person name="Malmstrom R."/>
            <person name="Stieglmeier M."/>
            <person name="Klingl A."/>
            <person name="Woyke T."/>
            <person name="Ryan C.M."/>
            <person name="Banfield J.F."/>
        </authorList>
    </citation>
    <scope>NUCLEOTIDE SEQUENCE [LARGE SCALE GENOMIC DNA]</scope>
    <source>
        <strain evidence="1">CG11_big_fil_rev_8_21_14_0_20_39_10</strain>
    </source>
</reference>
<evidence type="ECO:0008006" key="3">
    <source>
        <dbReference type="Google" id="ProtNLM"/>
    </source>
</evidence>
<dbReference type="Proteomes" id="UP000230869">
    <property type="component" value="Unassembled WGS sequence"/>
</dbReference>